<evidence type="ECO:0000313" key="3">
    <source>
        <dbReference type="Proteomes" id="UP001153269"/>
    </source>
</evidence>
<feature type="region of interest" description="Disordered" evidence="1">
    <location>
        <begin position="34"/>
        <end position="72"/>
    </location>
</feature>
<keyword evidence="3" id="KW-1185">Reference proteome</keyword>
<gene>
    <name evidence="2" type="ORF">PLEPLA_LOCUS27243</name>
</gene>
<organism evidence="2 3">
    <name type="scientific">Pleuronectes platessa</name>
    <name type="common">European plaice</name>
    <dbReference type="NCBI Taxonomy" id="8262"/>
    <lineage>
        <taxon>Eukaryota</taxon>
        <taxon>Metazoa</taxon>
        <taxon>Chordata</taxon>
        <taxon>Craniata</taxon>
        <taxon>Vertebrata</taxon>
        <taxon>Euteleostomi</taxon>
        <taxon>Actinopterygii</taxon>
        <taxon>Neopterygii</taxon>
        <taxon>Teleostei</taxon>
        <taxon>Neoteleostei</taxon>
        <taxon>Acanthomorphata</taxon>
        <taxon>Carangaria</taxon>
        <taxon>Pleuronectiformes</taxon>
        <taxon>Pleuronectoidei</taxon>
        <taxon>Pleuronectidae</taxon>
        <taxon>Pleuronectes</taxon>
    </lineage>
</organism>
<dbReference type="EMBL" id="CADEAL010002289">
    <property type="protein sequence ID" value="CAB1439456.1"/>
    <property type="molecule type" value="Genomic_DNA"/>
</dbReference>
<protein>
    <submittedName>
        <fullName evidence="2">Uncharacterized protein</fullName>
    </submittedName>
</protein>
<feature type="compositionally biased region" description="Basic and acidic residues" evidence="1">
    <location>
        <begin position="61"/>
        <end position="71"/>
    </location>
</feature>
<evidence type="ECO:0000313" key="2">
    <source>
        <dbReference type="EMBL" id="CAB1439456.1"/>
    </source>
</evidence>
<feature type="non-terminal residue" evidence="2">
    <location>
        <position position="103"/>
    </location>
</feature>
<name>A0A9N7UY28_PLEPL</name>
<dbReference type="Proteomes" id="UP001153269">
    <property type="component" value="Unassembled WGS sequence"/>
</dbReference>
<sequence length="103" mass="11483">GYNIPLSPLRSSVQALRSRWIFSLKEYVSTSVALNTPGPNVQSPAKETTPPVEIGSTVASDEEKSSSEEYFTHSLPPPPCFFFIDQKDWTKLRKNNTAVDSKH</sequence>
<proteinExistence type="predicted"/>
<feature type="compositionally biased region" description="Polar residues" evidence="1">
    <location>
        <begin position="34"/>
        <end position="46"/>
    </location>
</feature>
<evidence type="ECO:0000256" key="1">
    <source>
        <dbReference type="SAM" id="MobiDB-lite"/>
    </source>
</evidence>
<comment type="caution">
    <text evidence="2">The sequence shown here is derived from an EMBL/GenBank/DDBJ whole genome shotgun (WGS) entry which is preliminary data.</text>
</comment>
<accession>A0A9N7UY28</accession>
<dbReference type="AlphaFoldDB" id="A0A9N7UY28"/>
<reference evidence="2" key="1">
    <citation type="submission" date="2020-03" db="EMBL/GenBank/DDBJ databases">
        <authorList>
            <person name="Weist P."/>
        </authorList>
    </citation>
    <scope>NUCLEOTIDE SEQUENCE</scope>
</reference>